<feature type="compositionally biased region" description="Basic and acidic residues" evidence="1">
    <location>
        <begin position="161"/>
        <end position="172"/>
    </location>
</feature>
<feature type="region of interest" description="Disordered" evidence="1">
    <location>
        <begin position="220"/>
        <end position="275"/>
    </location>
</feature>
<keyword evidence="3" id="KW-1185">Reference proteome</keyword>
<dbReference type="AlphaFoldDB" id="A0A1Y2IEQ6"/>
<proteinExistence type="predicted"/>
<evidence type="ECO:0000256" key="1">
    <source>
        <dbReference type="SAM" id="MobiDB-lite"/>
    </source>
</evidence>
<evidence type="ECO:0000313" key="3">
    <source>
        <dbReference type="Proteomes" id="UP000193067"/>
    </source>
</evidence>
<dbReference type="EMBL" id="KZ084125">
    <property type="protein sequence ID" value="OSC99655.1"/>
    <property type="molecule type" value="Genomic_DNA"/>
</dbReference>
<gene>
    <name evidence="2" type="ORF">PYCCODRAFT_799552</name>
</gene>
<feature type="region of interest" description="Disordered" evidence="1">
    <location>
        <begin position="134"/>
        <end position="174"/>
    </location>
</feature>
<name>A0A1Y2IEQ6_TRAC3</name>
<protein>
    <submittedName>
        <fullName evidence="2">Uncharacterized protein</fullName>
    </submittedName>
</protein>
<reference evidence="2 3" key="1">
    <citation type="journal article" date="2015" name="Biotechnol. Biofuels">
        <title>Enhanced degradation of softwood versus hardwood by the white-rot fungus Pycnoporus coccineus.</title>
        <authorList>
            <person name="Couturier M."/>
            <person name="Navarro D."/>
            <person name="Chevret D."/>
            <person name="Henrissat B."/>
            <person name="Piumi F."/>
            <person name="Ruiz-Duenas F.J."/>
            <person name="Martinez A.T."/>
            <person name="Grigoriev I.V."/>
            <person name="Riley R."/>
            <person name="Lipzen A."/>
            <person name="Berrin J.G."/>
            <person name="Master E.R."/>
            <person name="Rosso M.N."/>
        </authorList>
    </citation>
    <scope>NUCLEOTIDE SEQUENCE [LARGE SCALE GENOMIC DNA]</scope>
    <source>
        <strain evidence="2 3">BRFM310</strain>
    </source>
</reference>
<dbReference type="Proteomes" id="UP000193067">
    <property type="component" value="Unassembled WGS sequence"/>
</dbReference>
<accession>A0A1Y2IEQ6</accession>
<sequence>MFAQPPPERSRAQRAGKCQIYPLIVMNREALTFSRVPSWEASRCTSSRREEPNACICTTRRASRRRESRPYARHLPILQNMHANVRTCRRSIVQVRRRRLHAGLPCLHTSCLTAQSQRRGTPMHSVPQRLTAWIHPRPSQDGSSVRARRTRPGDLLGLDELGGRDLRSKHDQQSCQKTARGQLCRVRTNLRSLGLVHWRTPIMPADSALSSATTRQSSCALSCSGQEMRRRASESPLKPSRSTSAIGQKRRRLPRQRSMQRLGEQSRRPNILPREKLRRATWATVRCRCDAVESASS</sequence>
<evidence type="ECO:0000313" key="2">
    <source>
        <dbReference type="EMBL" id="OSC99655.1"/>
    </source>
</evidence>
<organism evidence="2 3">
    <name type="scientific">Trametes coccinea (strain BRFM310)</name>
    <name type="common">Pycnoporus coccineus</name>
    <dbReference type="NCBI Taxonomy" id="1353009"/>
    <lineage>
        <taxon>Eukaryota</taxon>
        <taxon>Fungi</taxon>
        <taxon>Dikarya</taxon>
        <taxon>Basidiomycota</taxon>
        <taxon>Agaricomycotina</taxon>
        <taxon>Agaricomycetes</taxon>
        <taxon>Polyporales</taxon>
        <taxon>Polyporaceae</taxon>
        <taxon>Trametes</taxon>
    </lineage>
</organism>